<dbReference type="Proteomes" id="UP000758701">
    <property type="component" value="Unassembled WGS sequence"/>
</dbReference>
<evidence type="ECO:0000313" key="1">
    <source>
        <dbReference type="EMBL" id="MBZ6149608.1"/>
    </source>
</evidence>
<comment type="caution">
    <text evidence="1">The sequence shown here is derived from an EMBL/GenBank/DDBJ whole genome shotgun (WGS) entry which is preliminary data.</text>
</comment>
<dbReference type="Gene3D" id="3.10.450.50">
    <property type="match status" value="1"/>
</dbReference>
<dbReference type="InterPro" id="IPR032710">
    <property type="entry name" value="NTF2-like_dom_sf"/>
</dbReference>
<keyword evidence="2" id="KW-1185">Reference proteome</keyword>
<name>A0ABS7VWH4_STROV</name>
<dbReference type="InterPro" id="IPR009959">
    <property type="entry name" value="Cyclase_SnoaL-like"/>
</dbReference>
<dbReference type="PANTHER" id="PTHR38436">
    <property type="entry name" value="POLYKETIDE CYCLASE SNOAL-LIKE DOMAIN"/>
    <property type="match status" value="1"/>
</dbReference>
<evidence type="ECO:0000313" key="2">
    <source>
        <dbReference type="Proteomes" id="UP000758701"/>
    </source>
</evidence>
<dbReference type="RefSeq" id="WP_224309085.1">
    <property type="nucleotide sequence ID" value="NZ_JAHSST010000001.1"/>
</dbReference>
<dbReference type="PANTHER" id="PTHR38436:SF1">
    <property type="entry name" value="ESTER CYCLASE"/>
    <property type="match status" value="1"/>
</dbReference>
<dbReference type="EMBL" id="JAHSTP010000001">
    <property type="protein sequence ID" value="MBZ6149608.1"/>
    <property type="molecule type" value="Genomic_DNA"/>
</dbReference>
<accession>A0ABS7VWH4</accession>
<gene>
    <name evidence="1" type="ORF">KVH32_00285</name>
</gene>
<dbReference type="Pfam" id="PF07366">
    <property type="entry name" value="SnoaL"/>
    <property type="match status" value="1"/>
</dbReference>
<proteinExistence type="predicted"/>
<dbReference type="SUPFAM" id="SSF54427">
    <property type="entry name" value="NTF2-like"/>
    <property type="match status" value="1"/>
</dbReference>
<protein>
    <submittedName>
        <fullName evidence="1">Ester cyclase</fullName>
    </submittedName>
</protein>
<organism evidence="1 2">
    <name type="scientific">Streptomyces olivaceus</name>
    <dbReference type="NCBI Taxonomy" id="47716"/>
    <lineage>
        <taxon>Bacteria</taxon>
        <taxon>Bacillati</taxon>
        <taxon>Actinomycetota</taxon>
        <taxon>Actinomycetes</taxon>
        <taxon>Kitasatosporales</taxon>
        <taxon>Streptomycetaceae</taxon>
        <taxon>Streptomyces</taxon>
    </lineage>
</organism>
<sequence>MTTDRTAESKALFEAWLRLWNGELTLASEVASDEFRVHSHLIDGSDSSGIRGAEGLREMVRAGRSHTPDLTFAVEVPPLYDGDHLSVRWTATGTYDGGFPGAEAPAGTVVAFTGTDTLRIQDGRFVEYWLNADGLHMLQQLQVA</sequence>
<reference evidence="1 2" key="1">
    <citation type="submission" date="2021-06" db="EMBL/GenBank/DDBJ databases">
        <title>Ecological speciation of a Streptomyces species isolated from different habitats and geographic origins.</title>
        <authorList>
            <person name="Wang J."/>
        </authorList>
    </citation>
    <scope>NUCLEOTIDE SEQUENCE [LARGE SCALE GENOMIC DNA]</scope>
    <source>
        <strain evidence="1 2">FXJ8.012</strain>
    </source>
</reference>